<gene>
    <name evidence="1" type="ORF">METZ01_LOCUS151248</name>
</gene>
<evidence type="ECO:0000313" key="1">
    <source>
        <dbReference type="EMBL" id="SVA98394.1"/>
    </source>
</evidence>
<accession>A0A382AAK8</accession>
<dbReference type="AlphaFoldDB" id="A0A382AAK8"/>
<protein>
    <submittedName>
        <fullName evidence="1">Uncharacterized protein</fullName>
    </submittedName>
</protein>
<organism evidence="1">
    <name type="scientific">marine metagenome</name>
    <dbReference type="NCBI Taxonomy" id="408172"/>
    <lineage>
        <taxon>unclassified sequences</taxon>
        <taxon>metagenomes</taxon>
        <taxon>ecological metagenomes</taxon>
    </lineage>
</organism>
<name>A0A382AAK8_9ZZZZ</name>
<reference evidence="1" key="1">
    <citation type="submission" date="2018-05" db="EMBL/GenBank/DDBJ databases">
        <authorList>
            <person name="Lanie J.A."/>
            <person name="Ng W.-L."/>
            <person name="Kazmierczak K.M."/>
            <person name="Andrzejewski T.M."/>
            <person name="Davidsen T.M."/>
            <person name="Wayne K.J."/>
            <person name="Tettelin H."/>
            <person name="Glass J.I."/>
            <person name="Rusch D."/>
            <person name="Podicherti R."/>
            <person name="Tsui H.-C.T."/>
            <person name="Winkler M.E."/>
        </authorList>
    </citation>
    <scope>NUCLEOTIDE SEQUENCE</scope>
</reference>
<dbReference type="EMBL" id="UINC01024551">
    <property type="protein sequence ID" value="SVA98394.1"/>
    <property type="molecule type" value="Genomic_DNA"/>
</dbReference>
<sequence length="38" mass="4097">MNNSVVDSLIFAFRLGNANNQTNIIMPTTTALSAKLNT</sequence>
<feature type="non-terminal residue" evidence="1">
    <location>
        <position position="38"/>
    </location>
</feature>
<proteinExistence type="predicted"/>